<dbReference type="GO" id="GO:0009234">
    <property type="term" value="P:menaquinone biosynthetic process"/>
    <property type="evidence" value="ECO:0007669"/>
    <property type="project" value="TreeGrafter"/>
</dbReference>
<protein>
    <submittedName>
        <fullName evidence="7">1,4-dihydroxy-2-naphthoate prenyltransferase</fullName>
    </submittedName>
</protein>
<accession>A0A6N9I277</accession>
<keyword evidence="5 6" id="KW-0472">Membrane</keyword>
<dbReference type="OrthoDB" id="9767568at2"/>
<dbReference type="AlphaFoldDB" id="A0A6N9I277"/>
<dbReference type="PANTHER" id="PTHR13929:SF0">
    <property type="entry name" value="UBIA PRENYLTRANSFERASE DOMAIN-CONTAINING PROTEIN 1"/>
    <property type="match status" value="1"/>
</dbReference>
<evidence type="ECO:0000256" key="3">
    <source>
        <dbReference type="ARBA" id="ARBA00022692"/>
    </source>
</evidence>
<comment type="caution">
    <text evidence="7">The sequence shown here is derived from an EMBL/GenBank/DDBJ whole genome shotgun (WGS) entry which is preliminary data.</text>
</comment>
<feature type="transmembrane region" description="Helical" evidence="6">
    <location>
        <begin position="310"/>
        <end position="331"/>
    </location>
</feature>
<name>A0A6N9I277_9LACO</name>
<dbReference type="GO" id="GO:0042371">
    <property type="term" value="P:vitamin K biosynthetic process"/>
    <property type="evidence" value="ECO:0007669"/>
    <property type="project" value="TreeGrafter"/>
</dbReference>
<feature type="transmembrane region" description="Helical" evidence="6">
    <location>
        <begin position="12"/>
        <end position="30"/>
    </location>
</feature>
<keyword evidence="2 7" id="KW-0808">Transferase</keyword>
<feature type="transmembrane region" description="Helical" evidence="6">
    <location>
        <begin position="144"/>
        <end position="163"/>
    </location>
</feature>
<dbReference type="PANTHER" id="PTHR13929">
    <property type="entry name" value="1,4-DIHYDROXY-2-NAPHTHOATE OCTAPRENYLTRANSFERASE"/>
    <property type="match status" value="1"/>
</dbReference>
<sequence>MGLSSFGELVALRTKLASILPFLVGVLFAVNLGYDINWANTIILFFVTLTLAMATTGISNLVAYNKSQGSVSEQSQTVIGKRRLPLLLVQLVLVVMLTVATCLGIWLAWRTNLMLLLLGIVGLGIAIFYTIGPVPLSRLPLGEVFVGGSLGLLLPFTAVYVNVPSQKLIGIILHWPGMLVMGNLWSLIAVVLLCLPLMATTANLMFAENIVGLRDQTIDEDKHTLPEYLGQRWSLIIYRSFLVIGFLGIIIGMATGMLSWWLAVMLIAVPAVVLNDRHFKQMVEGKTTSTADDTTTSAHKGLLQNELRPAISNLLWVNGSLLLGLILEMVVQ</sequence>
<dbReference type="GO" id="GO:0004659">
    <property type="term" value="F:prenyltransferase activity"/>
    <property type="evidence" value="ECO:0007669"/>
    <property type="project" value="InterPro"/>
</dbReference>
<feature type="transmembrane region" description="Helical" evidence="6">
    <location>
        <begin position="241"/>
        <end position="274"/>
    </location>
</feature>
<evidence type="ECO:0000313" key="7">
    <source>
        <dbReference type="EMBL" id="MYV16948.1"/>
    </source>
</evidence>
<keyword evidence="4 6" id="KW-1133">Transmembrane helix</keyword>
<dbReference type="InterPro" id="IPR000537">
    <property type="entry name" value="UbiA_prenyltransferase"/>
</dbReference>
<proteinExistence type="predicted"/>
<dbReference type="Pfam" id="PF01040">
    <property type="entry name" value="UbiA"/>
    <property type="match status" value="1"/>
</dbReference>
<evidence type="ECO:0000256" key="4">
    <source>
        <dbReference type="ARBA" id="ARBA00022989"/>
    </source>
</evidence>
<dbReference type="InterPro" id="IPR026046">
    <property type="entry name" value="UBIAD1"/>
</dbReference>
<evidence type="ECO:0000256" key="6">
    <source>
        <dbReference type="SAM" id="Phobius"/>
    </source>
</evidence>
<keyword evidence="3 6" id="KW-0812">Transmembrane</keyword>
<comment type="subcellular location">
    <subcellularLocation>
        <location evidence="1">Membrane</location>
        <topology evidence="1">Multi-pass membrane protein</topology>
    </subcellularLocation>
</comment>
<dbReference type="CDD" id="cd13962">
    <property type="entry name" value="PT_UbiA_UBIAD1"/>
    <property type="match status" value="1"/>
</dbReference>
<dbReference type="Proteomes" id="UP000449209">
    <property type="component" value="Unassembled WGS sequence"/>
</dbReference>
<evidence type="ECO:0000256" key="1">
    <source>
        <dbReference type="ARBA" id="ARBA00004141"/>
    </source>
</evidence>
<organism evidence="7 8">
    <name type="scientific">Furfurilactobacillus milii</name>
    <dbReference type="NCBI Taxonomy" id="2888272"/>
    <lineage>
        <taxon>Bacteria</taxon>
        <taxon>Bacillati</taxon>
        <taxon>Bacillota</taxon>
        <taxon>Bacilli</taxon>
        <taxon>Lactobacillales</taxon>
        <taxon>Lactobacillaceae</taxon>
        <taxon>Furfurilactobacillus</taxon>
    </lineage>
</organism>
<dbReference type="RefSeq" id="WP_161003367.1">
    <property type="nucleotide sequence ID" value="NZ_WEZQ01000005.1"/>
</dbReference>
<dbReference type="EMBL" id="WEZQ01000005">
    <property type="protein sequence ID" value="MYV16948.1"/>
    <property type="molecule type" value="Genomic_DNA"/>
</dbReference>
<gene>
    <name evidence="7" type="ORF">GB993_05405</name>
</gene>
<evidence type="ECO:0000256" key="2">
    <source>
        <dbReference type="ARBA" id="ARBA00022679"/>
    </source>
</evidence>
<reference evidence="7 8" key="1">
    <citation type="journal article" date="2019" name="Appl. Environ. Microbiol.">
        <title>Genetic determinants of hydroxycinnamic acid metabolism in heterofermentative lactobacilli.</title>
        <authorList>
            <person name="Gaur G."/>
            <person name="Oh J.H."/>
            <person name="Filannino P."/>
            <person name="Gobbetti M."/>
            <person name="van Pijkeren J.P."/>
            <person name="Ganzle M.G."/>
        </authorList>
    </citation>
    <scope>NUCLEOTIDE SEQUENCE [LARGE SCALE GENOMIC DNA]</scope>
    <source>
        <strain evidence="7 8">C5</strain>
    </source>
</reference>
<evidence type="ECO:0000313" key="8">
    <source>
        <dbReference type="Proteomes" id="UP000449209"/>
    </source>
</evidence>
<feature type="transmembrane region" description="Helical" evidence="6">
    <location>
        <begin position="42"/>
        <end position="63"/>
    </location>
</feature>
<feature type="transmembrane region" description="Helical" evidence="6">
    <location>
        <begin position="113"/>
        <end position="132"/>
    </location>
</feature>
<evidence type="ECO:0000256" key="5">
    <source>
        <dbReference type="ARBA" id="ARBA00023136"/>
    </source>
</evidence>
<feature type="transmembrane region" description="Helical" evidence="6">
    <location>
        <begin position="84"/>
        <end position="107"/>
    </location>
</feature>
<dbReference type="GO" id="GO:0016020">
    <property type="term" value="C:membrane"/>
    <property type="evidence" value="ECO:0007669"/>
    <property type="project" value="UniProtKB-SubCell"/>
</dbReference>